<organism evidence="2 3">
    <name type="scientific">Nostoc cf. commune SO-36</name>
    <dbReference type="NCBI Taxonomy" id="449208"/>
    <lineage>
        <taxon>Bacteria</taxon>
        <taxon>Bacillati</taxon>
        <taxon>Cyanobacteriota</taxon>
        <taxon>Cyanophyceae</taxon>
        <taxon>Nostocales</taxon>
        <taxon>Nostocaceae</taxon>
        <taxon>Nostoc</taxon>
    </lineage>
</organism>
<dbReference type="Proteomes" id="UP001055453">
    <property type="component" value="Chromosome"/>
</dbReference>
<dbReference type="InterPro" id="IPR022519">
    <property type="entry name" value="Gloeo/Verruco_rpt"/>
</dbReference>
<feature type="signal peptide" evidence="1">
    <location>
        <begin position="1"/>
        <end position="38"/>
    </location>
</feature>
<keyword evidence="3" id="KW-1185">Reference proteome</keyword>
<dbReference type="EMBL" id="AP025732">
    <property type="protein sequence ID" value="BDI17511.1"/>
    <property type="molecule type" value="Genomic_DNA"/>
</dbReference>
<proteinExistence type="predicted"/>
<evidence type="ECO:0000313" key="2">
    <source>
        <dbReference type="EMBL" id="BDI17511.1"/>
    </source>
</evidence>
<protein>
    <submittedName>
        <fullName evidence="2">Uncharacterized protein</fullName>
    </submittedName>
</protein>
<evidence type="ECO:0000313" key="3">
    <source>
        <dbReference type="Proteomes" id="UP001055453"/>
    </source>
</evidence>
<accession>A0ABM7Z3D6</accession>
<name>A0ABM7Z3D6_NOSCO</name>
<dbReference type="RefSeq" id="WP_251955384.1">
    <property type="nucleotide sequence ID" value="NZ_AP025732.1"/>
</dbReference>
<gene>
    <name evidence="2" type="ORF">ANSO36C_33130</name>
</gene>
<keyword evidence="1" id="KW-0732">Signal</keyword>
<evidence type="ECO:0000256" key="1">
    <source>
        <dbReference type="SAM" id="SignalP"/>
    </source>
</evidence>
<dbReference type="NCBIfam" id="TIGR03803">
    <property type="entry name" value="Gloeo_Verruco"/>
    <property type="match status" value="2"/>
</dbReference>
<reference evidence="2" key="1">
    <citation type="submission" date="2022-04" db="EMBL/GenBank/DDBJ databases">
        <title>Complete genome sequence of a cyanobacterium, Nostoc sp. SO-36, isolated in Antarctica.</title>
        <authorList>
            <person name="Kanesaki Y."/>
            <person name="Effendi D."/>
            <person name="Sakamoto T."/>
            <person name="Ohtani S."/>
            <person name="Awai K."/>
        </authorList>
    </citation>
    <scope>NUCLEOTIDE SEQUENCE</scope>
    <source>
        <strain evidence="2">SO-36</strain>
    </source>
</reference>
<sequence length="141" mass="14662">MNKINLYKQRQSKNRVLILTSLTVLTSSLVLPFQQAFAATLTTVVNFNGTNGATPRAGVLKGNGTDDNLYGTTSAGGTSGKGTAFKLAPTAYNILTTLINFTGTSGINKGTNPVARLFQAADGNLYGATFTGGTSDLGHRV</sequence>
<feature type="chain" id="PRO_5046962276" evidence="1">
    <location>
        <begin position="39"/>
        <end position="141"/>
    </location>
</feature>